<dbReference type="SUPFAM" id="SSF48264">
    <property type="entry name" value="Cytochrome P450"/>
    <property type="match status" value="1"/>
</dbReference>
<protein>
    <submittedName>
        <fullName evidence="8">Cytochrome P450 71D11 isoform X1</fullName>
    </submittedName>
</protein>
<evidence type="ECO:0000256" key="5">
    <source>
        <dbReference type="ARBA" id="ARBA00023004"/>
    </source>
</evidence>
<keyword evidence="4" id="KW-0560">Oxidoreductase</keyword>
<evidence type="ECO:0000256" key="2">
    <source>
        <dbReference type="ARBA" id="ARBA00022617"/>
    </source>
</evidence>
<evidence type="ECO:0000313" key="7">
    <source>
        <dbReference type="Proteomes" id="UP000813463"/>
    </source>
</evidence>
<accession>A0ABM3RBL8</accession>
<dbReference type="Gene3D" id="1.10.630.10">
    <property type="entry name" value="Cytochrome P450"/>
    <property type="match status" value="1"/>
</dbReference>
<name>A0ABM3RBL8_SPIOL</name>
<proteinExistence type="inferred from homology"/>
<dbReference type="InterPro" id="IPR036396">
    <property type="entry name" value="Cyt_P450_sf"/>
</dbReference>
<keyword evidence="6" id="KW-0812">Transmembrane</keyword>
<keyword evidence="7" id="KW-1185">Reference proteome</keyword>
<keyword evidence="3" id="KW-0479">Metal-binding</keyword>
<reference evidence="8" key="2">
    <citation type="submission" date="2025-08" db="UniProtKB">
        <authorList>
            <consortium name="RefSeq"/>
        </authorList>
    </citation>
    <scope>IDENTIFICATION</scope>
    <source>
        <tissue evidence="8">Leaf</tissue>
    </source>
</reference>
<sequence>MEIPISWIFSVIIFLLIPILIILKLLKPIKKLNLPPGPRKLPIIGNLHQLASKNTPPHHRLQELAGVYGPIMHLRLGEVPTVIISSADLAKVVMRAHDANFANRPELIVAKDLYYDYSDIGLAPYGEYWRQVRKIATLELFTARRVQSFRAIREEETTNFIKSIASEAAQGCSVNLSHRVFGLIFDITSRTVFNRKGGEQEAFRALVTLMSKVFSGFSIADLYPSIKFLHSIGGMKKTIKEMVEESNRILDPIIQEHKSNMKQQGNVDHQEDLVDVLLKFHKEDPHNTDFSLTNNNIKAIILVST</sequence>
<evidence type="ECO:0000256" key="1">
    <source>
        <dbReference type="ARBA" id="ARBA00010617"/>
    </source>
</evidence>
<keyword evidence="6" id="KW-0472">Membrane</keyword>
<evidence type="ECO:0000256" key="3">
    <source>
        <dbReference type="ARBA" id="ARBA00022723"/>
    </source>
</evidence>
<reference evidence="7" key="1">
    <citation type="journal article" date="2021" name="Nat. Commun.">
        <title>Genomic analyses provide insights into spinach domestication and the genetic basis of agronomic traits.</title>
        <authorList>
            <person name="Cai X."/>
            <person name="Sun X."/>
            <person name="Xu C."/>
            <person name="Sun H."/>
            <person name="Wang X."/>
            <person name="Ge C."/>
            <person name="Zhang Z."/>
            <person name="Wang Q."/>
            <person name="Fei Z."/>
            <person name="Jiao C."/>
            <person name="Wang Q."/>
        </authorList>
    </citation>
    <scope>NUCLEOTIDE SEQUENCE [LARGE SCALE GENOMIC DNA]</scope>
    <source>
        <strain evidence="7">cv. Varoflay</strain>
    </source>
</reference>
<keyword evidence="2" id="KW-0349">Heme</keyword>
<evidence type="ECO:0000313" key="8">
    <source>
        <dbReference type="RefSeq" id="XP_056693013.1"/>
    </source>
</evidence>
<dbReference type="RefSeq" id="XP_056693013.1">
    <property type="nucleotide sequence ID" value="XM_056837035.1"/>
</dbReference>
<evidence type="ECO:0000256" key="4">
    <source>
        <dbReference type="ARBA" id="ARBA00023002"/>
    </source>
</evidence>
<dbReference type="PANTHER" id="PTHR47955">
    <property type="entry name" value="CYTOCHROME P450 FAMILY 71 PROTEIN"/>
    <property type="match status" value="1"/>
</dbReference>
<keyword evidence="5" id="KW-0408">Iron</keyword>
<keyword evidence="6" id="KW-1133">Transmembrane helix</keyword>
<dbReference type="Proteomes" id="UP000813463">
    <property type="component" value="Chromosome 2"/>
</dbReference>
<evidence type="ECO:0000256" key="6">
    <source>
        <dbReference type="SAM" id="Phobius"/>
    </source>
</evidence>
<feature type="transmembrane region" description="Helical" evidence="6">
    <location>
        <begin position="6"/>
        <end position="26"/>
    </location>
</feature>
<comment type="similarity">
    <text evidence="1">Belongs to the cytochrome P450 family.</text>
</comment>
<dbReference type="Pfam" id="PF00067">
    <property type="entry name" value="p450"/>
    <property type="match status" value="1"/>
</dbReference>
<organism evidence="7 8">
    <name type="scientific">Spinacia oleracea</name>
    <name type="common">Spinach</name>
    <dbReference type="NCBI Taxonomy" id="3562"/>
    <lineage>
        <taxon>Eukaryota</taxon>
        <taxon>Viridiplantae</taxon>
        <taxon>Streptophyta</taxon>
        <taxon>Embryophyta</taxon>
        <taxon>Tracheophyta</taxon>
        <taxon>Spermatophyta</taxon>
        <taxon>Magnoliopsida</taxon>
        <taxon>eudicotyledons</taxon>
        <taxon>Gunneridae</taxon>
        <taxon>Pentapetalae</taxon>
        <taxon>Caryophyllales</taxon>
        <taxon>Chenopodiaceae</taxon>
        <taxon>Chenopodioideae</taxon>
        <taxon>Anserineae</taxon>
        <taxon>Spinacia</taxon>
    </lineage>
</organism>
<dbReference type="GeneID" id="110776622"/>
<dbReference type="InterPro" id="IPR001128">
    <property type="entry name" value="Cyt_P450"/>
</dbReference>
<gene>
    <name evidence="8" type="primary">LOC110776622</name>
</gene>
<dbReference type="PANTHER" id="PTHR47955:SF8">
    <property type="entry name" value="CYTOCHROME P450 71D11-LIKE"/>
    <property type="match status" value="1"/>
</dbReference>